<dbReference type="Proteomes" id="UP000789595">
    <property type="component" value="Unassembled WGS sequence"/>
</dbReference>
<proteinExistence type="predicted"/>
<evidence type="ECO:0000256" key="1">
    <source>
        <dbReference type="SAM" id="Phobius"/>
    </source>
</evidence>
<accession>A0A8J2X085</accession>
<name>A0A8J2X085_9STRA</name>
<gene>
    <name evidence="2" type="ORF">PECAL_4P20230</name>
</gene>
<keyword evidence="1" id="KW-0812">Transmembrane</keyword>
<comment type="caution">
    <text evidence="2">The sequence shown here is derived from an EMBL/GenBank/DDBJ whole genome shotgun (WGS) entry which is preliminary data.</text>
</comment>
<reference evidence="2" key="1">
    <citation type="submission" date="2021-11" db="EMBL/GenBank/DDBJ databases">
        <authorList>
            <consortium name="Genoscope - CEA"/>
            <person name="William W."/>
        </authorList>
    </citation>
    <scope>NUCLEOTIDE SEQUENCE</scope>
</reference>
<evidence type="ECO:0000313" key="3">
    <source>
        <dbReference type="Proteomes" id="UP000789595"/>
    </source>
</evidence>
<dbReference type="AlphaFoldDB" id="A0A8J2X085"/>
<dbReference type="Pfam" id="PF14023">
    <property type="entry name" value="Bestrophin-like"/>
    <property type="match status" value="1"/>
</dbReference>
<sequence>MRLLAAILLCHARALLPPAPLRTAVSKGVCLPVPSARPARRAAKAGIARSSTADDASVDRVTPSTFGDRTVGGVRLDRISRLVVAAGAAFGGYVLGNDYLNVAIVEVLGIDRSQGVGAFGPFVTLLALIYSTILGSIYSQLSSRQGAIQDSLFAEAFAVRDVAEVCDIVNRSSKKTDLGEARRAIRAHAETLRDAVDGEAADGADQASLARLLGAVDEVDAAAGGGAVCARAVNAYGAAVSARSARASALASTIPPIKLYSYVIISRILLAVFLLVDLGSLRFEAVLFATLVAAFQLIESFVEDLSDPFGGAWSVASAREEVDELLKSLPRD</sequence>
<organism evidence="2 3">
    <name type="scientific">Pelagomonas calceolata</name>
    <dbReference type="NCBI Taxonomy" id="35677"/>
    <lineage>
        <taxon>Eukaryota</taxon>
        <taxon>Sar</taxon>
        <taxon>Stramenopiles</taxon>
        <taxon>Ochrophyta</taxon>
        <taxon>Pelagophyceae</taxon>
        <taxon>Pelagomonadales</taxon>
        <taxon>Pelagomonadaceae</taxon>
        <taxon>Pelagomonas</taxon>
    </lineage>
</organism>
<evidence type="ECO:0000313" key="2">
    <source>
        <dbReference type="EMBL" id="CAH0374724.1"/>
    </source>
</evidence>
<protein>
    <submittedName>
        <fullName evidence="2">Uncharacterized protein</fullName>
    </submittedName>
</protein>
<dbReference type="InterPro" id="IPR025333">
    <property type="entry name" value="DUF4239"/>
</dbReference>
<feature type="transmembrane region" description="Helical" evidence="1">
    <location>
        <begin position="259"/>
        <end position="278"/>
    </location>
</feature>
<dbReference type="EMBL" id="CAKKNE010000004">
    <property type="protein sequence ID" value="CAH0374724.1"/>
    <property type="molecule type" value="Genomic_DNA"/>
</dbReference>
<keyword evidence="1" id="KW-1133">Transmembrane helix</keyword>
<keyword evidence="1" id="KW-0472">Membrane</keyword>
<keyword evidence="3" id="KW-1185">Reference proteome</keyword>